<dbReference type="InterPro" id="IPR027244">
    <property type="entry name" value="IML1"/>
</dbReference>
<dbReference type="Proteomes" id="UP001590951">
    <property type="component" value="Unassembled WGS sequence"/>
</dbReference>
<keyword evidence="5" id="KW-1185">Reference proteome</keyword>
<dbReference type="EMBL" id="JBHFEH010000057">
    <property type="protein sequence ID" value="KAL2049849.1"/>
    <property type="molecule type" value="Genomic_DNA"/>
</dbReference>
<feature type="region of interest" description="Disordered" evidence="1">
    <location>
        <begin position="25"/>
        <end position="51"/>
    </location>
</feature>
<reference evidence="4 5" key="1">
    <citation type="submission" date="2024-09" db="EMBL/GenBank/DDBJ databases">
        <title>Rethinking Asexuality: The Enigmatic Case of Functional Sexual Genes in Lepraria (Stereocaulaceae).</title>
        <authorList>
            <person name="Doellman M."/>
            <person name="Sun Y."/>
            <person name="Barcenas-Pena A."/>
            <person name="Lumbsch H.T."/>
            <person name="Grewe F."/>
        </authorList>
    </citation>
    <scope>NUCLEOTIDE SEQUENCE [LARGE SCALE GENOMIC DNA]</scope>
    <source>
        <strain evidence="4 5">Grewe 0041</strain>
    </source>
</reference>
<dbReference type="PANTHER" id="PTHR13179:SF8">
    <property type="entry name" value="GATOR COMPLEX PROTEIN DEPDC5"/>
    <property type="match status" value="1"/>
</dbReference>
<dbReference type="InterPro" id="IPR048255">
    <property type="entry name" value="IML1_N"/>
</dbReference>
<name>A0ABR4AYZ4_9LECA</name>
<gene>
    <name evidence="4" type="ORF">ABVK25_009944</name>
</gene>
<evidence type="ECO:0000256" key="1">
    <source>
        <dbReference type="SAM" id="MobiDB-lite"/>
    </source>
</evidence>
<dbReference type="Pfam" id="PF12257">
    <property type="entry name" value="IML1"/>
    <property type="match status" value="1"/>
</dbReference>
<evidence type="ECO:0000259" key="2">
    <source>
        <dbReference type="Pfam" id="PF12257"/>
    </source>
</evidence>
<evidence type="ECO:0000313" key="5">
    <source>
        <dbReference type="Proteomes" id="UP001590951"/>
    </source>
</evidence>
<dbReference type="Pfam" id="PF24438">
    <property type="entry name" value="IML1_N_fung"/>
    <property type="match status" value="1"/>
</dbReference>
<sequence length="535" mass="59052">MASSTRPKHLQSSHLRHVSNRALAADQDATTDKVQPEVAAGSPNTGQQEHIPAQRLFTISVHDESFSREDFILNASNDDGVPMGELLRLTPLKGNGTFHHEKINDEDLDLGKQFVFVSKPMNQDLLSIQPDLQVSISRQIAQAFGFKKGTQALVSTAGEVGSHASHVEIIFRDQYLARADMWRLISAELANTCIFRAQRILFMGSIRATIKTIFVNGKKVPSAFFHSSTKPIFRSESARYVLFIQMSKEMWDFDAEGSGEIVLDKVINGFLPELFKRWHELKVKHLVSIVLFTRMIYDKRKDTGLADSGVDINEPYHQEPGMATTSKDFYRVVVSDMASGEWANILFQLKKEFLVFLRDISIQPPDAGDHLPLGTGISSALADTPSHVIAGHPSAATRGNVLEAINLASSQFSSDYIDRDLVRTGVSIVVISPSAGLFEVDYSLLVATTENLIENGVSIDLVCLSRMPLHSVPLFKYRIPPPDPDDAAVTGTRNTITDKNTPKGSFSANMGTGVPLRSSKPDEKPLRQAGVLRRN</sequence>
<comment type="caution">
    <text evidence="4">The sequence shown here is derived from an EMBL/GenBank/DDBJ whole genome shotgun (WGS) entry which is preliminary data.</text>
</comment>
<proteinExistence type="predicted"/>
<feature type="region of interest" description="Disordered" evidence="1">
    <location>
        <begin position="485"/>
        <end position="535"/>
    </location>
</feature>
<evidence type="ECO:0000259" key="3">
    <source>
        <dbReference type="Pfam" id="PF24438"/>
    </source>
</evidence>
<dbReference type="InterPro" id="IPR057068">
    <property type="entry name" value="IML1_N_fung"/>
</dbReference>
<evidence type="ECO:0000313" key="4">
    <source>
        <dbReference type="EMBL" id="KAL2049849.1"/>
    </source>
</evidence>
<dbReference type="PANTHER" id="PTHR13179">
    <property type="entry name" value="DEP DOMAIN CONTAINING PROTEIN 5"/>
    <property type="match status" value="1"/>
</dbReference>
<feature type="domain" description="Vacuolar membrane-associated protein Iml1 N-terminal" evidence="2">
    <location>
        <begin position="167"/>
        <end position="477"/>
    </location>
</feature>
<evidence type="ECO:0008006" key="6">
    <source>
        <dbReference type="Google" id="ProtNLM"/>
    </source>
</evidence>
<organism evidence="4 5">
    <name type="scientific">Lepraria finkii</name>
    <dbReference type="NCBI Taxonomy" id="1340010"/>
    <lineage>
        <taxon>Eukaryota</taxon>
        <taxon>Fungi</taxon>
        <taxon>Dikarya</taxon>
        <taxon>Ascomycota</taxon>
        <taxon>Pezizomycotina</taxon>
        <taxon>Lecanoromycetes</taxon>
        <taxon>OSLEUM clade</taxon>
        <taxon>Lecanoromycetidae</taxon>
        <taxon>Lecanorales</taxon>
        <taxon>Lecanorineae</taxon>
        <taxon>Stereocaulaceae</taxon>
        <taxon>Lepraria</taxon>
    </lineage>
</organism>
<feature type="compositionally biased region" description="Polar residues" evidence="1">
    <location>
        <begin position="491"/>
        <end position="510"/>
    </location>
</feature>
<feature type="domain" description="IML1 N-terminal fungi" evidence="3">
    <location>
        <begin position="59"/>
        <end position="148"/>
    </location>
</feature>
<protein>
    <recommendedName>
        <fullName evidence="6">Vacuolar membrane-associated protein IML1</fullName>
    </recommendedName>
</protein>
<accession>A0ABR4AYZ4</accession>